<evidence type="ECO:0000256" key="2">
    <source>
        <dbReference type="ARBA" id="ARBA00022448"/>
    </source>
</evidence>
<dbReference type="InterPro" id="IPR058584">
    <property type="entry name" value="IMB1_TNPO1-like_TPR"/>
</dbReference>
<evidence type="ECO:0000256" key="3">
    <source>
        <dbReference type="ARBA" id="ARBA00022490"/>
    </source>
</evidence>
<feature type="domain" description="Importin subunit beta-1/Transportin-1-like TPR repeats" evidence="6">
    <location>
        <begin position="46"/>
        <end position="157"/>
    </location>
</feature>
<keyword evidence="8" id="KW-1185">Reference proteome</keyword>
<proteinExistence type="predicted"/>
<keyword evidence="4" id="KW-0677">Repeat</keyword>
<dbReference type="Pfam" id="PF25574">
    <property type="entry name" value="TPR_IMB1"/>
    <property type="match status" value="1"/>
</dbReference>
<evidence type="ECO:0000313" key="8">
    <source>
        <dbReference type="Proteomes" id="UP001157418"/>
    </source>
</evidence>
<evidence type="ECO:0000256" key="5">
    <source>
        <dbReference type="ARBA" id="ARBA00022927"/>
    </source>
</evidence>
<accession>A0AAU9MTL7</accession>
<keyword evidence="3" id="KW-0963">Cytoplasm</keyword>
<dbReference type="EMBL" id="CAKMRJ010003334">
    <property type="protein sequence ID" value="CAH1430195.1"/>
    <property type="molecule type" value="Genomic_DNA"/>
</dbReference>
<dbReference type="InterPro" id="IPR040122">
    <property type="entry name" value="Importin_beta"/>
</dbReference>
<comment type="caution">
    <text evidence="7">The sequence shown here is derived from an EMBL/GenBank/DDBJ whole genome shotgun (WGS) entry which is preliminary data.</text>
</comment>
<dbReference type="Proteomes" id="UP001157418">
    <property type="component" value="Unassembled WGS sequence"/>
</dbReference>
<dbReference type="PANTHER" id="PTHR10527">
    <property type="entry name" value="IMPORTIN BETA"/>
    <property type="match status" value="1"/>
</dbReference>
<evidence type="ECO:0000313" key="7">
    <source>
        <dbReference type="EMBL" id="CAH1430195.1"/>
    </source>
</evidence>
<dbReference type="GO" id="GO:0005737">
    <property type="term" value="C:cytoplasm"/>
    <property type="evidence" value="ECO:0007669"/>
    <property type="project" value="UniProtKB-SubCell"/>
</dbReference>
<evidence type="ECO:0000256" key="4">
    <source>
        <dbReference type="ARBA" id="ARBA00022737"/>
    </source>
</evidence>
<dbReference type="SUPFAM" id="SSF48371">
    <property type="entry name" value="ARM repeat"/>
    <property type="match status" value="1"/>
</dbReference>
<keyword evidence="2" id="KW-0813">Transport</keyword>
<dbReference type="AlphaFoldDB" id="A0AAU9MTL7"/>
<evidence type="ECO:0000256" key="1">
    <source>
        <dbReference type="ARBA" id="ARBA00004496"/>
    </source>
</evidence>
<name>A0AAU9MTL7_9ASTR</name>
<gene>
    <name evidence="7" type="ORF">LVIROSA_LOCUS16995</name>
</gene>
<sequence length="159" mass="18475">MLTALSKDPNNHVKDTTTWTLGRIFEFLHRPTMETQIVTPSNCQHIITVLLQSMKDAPNLAEKAYGDLYFLAQGYEDCHQSSPLTTYFQEIVWSLLTVTHREDSLECRLRTTSYERLNEVVRCLNDEISPMVLQFVPVIMLELHKTLGEQKLSFNERQK</sequence>
<reference evidence="7 8" key="1">
    <citation type="submission" date="2022-01" db="EMBL/GenBank/DDBJ databases">
        <authorList>
            <person name="Xiong W."/>
            <person name="Schranz E."/>
        </authorList>
    </citation>
    <scope>NUCLEOTIDE SEQUENCE [LARGE SCALE GENOMIC DNA]</scope>
</reference>
<evidence type="ECO:0000259" key="6">
    <source>
        <dbReference type="Pfam" id="PF25574"/>
    </source>
</evidence>
<dbReference type="GO" id="GO:0006606">
    <property type="term" value="P:protein import into nucleus"/>
    <property type="evidence" value="ECO:0007669"/>
    <property type="project" value="InterPro"/>
</dbReference>
<dbReference type="InterPro" id="IPR016024">
    <property type="entry name" value="ARM-type_fold"/>
</dbReference>
<dbReference type="InterPro" id="IPR011989">
    <property type="entry name" value="ARM-like"/>
</dbReference>
<protein>
    <recommendedName>
        <fullName evidence="6">Importin subunit beta-1/Transportin-1-like TPR repeats domain-containing protein</fullName>
    </recommendedName>
</protein>
<organism evidence="7 8">
    <name type="scientific">Lactuca virosa</name>
    <dbReference type="NCBI Taxonomy" id="75947"/>
    <lineage>
        <taxon>Eukaryota</taxon>
        <taxon>Viridiplantae</taxon>
        <taxon>Streptophyta</taxon>
        <taxon>Embryophyta</taxon>
        <taxon>Tracheophyta</taxon>
        <taxon>Spermatophyta</taxon>
        <taxon>Magnoliopsida</taxon>
        <taxon>eudicotyledons</taxon>
        <taxon>Gunneridae</taxon>
        <taxon>Pentapetalae</taxon>
        <taxon>asterids</taxon>
        <taxon>campanulids</taxon>
        <taxon>Asterales</taxon>
        <taxon>Asteraceae</taxon>
        <taxon>Cichorioideae</taxon>
        <taxon>Cichorieae</taxon>
        <taxon>Lactucinae</taxon>
        <taxon>Lactuca</taxon>
    </lineage>
</organism>
<keyword evidence="5" id="KW-0653">Protein transport</keyword>
<comment type="subcellular location">
    <subcellularLocation>
        <location evidence="1">Cytoplasm</location>
    </subcellularLocation>
</comment>
<dbReference type="Gene3D" id="1.25.10.10">
    <property type="entry name" value="Leucine-rich Repeat Variant"/>
    <property type="match status" value="1"/>
</dbReference>